<dbReference type="Proteomes" id="UP000270094">
    <property type="component" value="Unassembled WGS sequence"/>
</dbReference>
<proteinExistence type="predicted"/>
<reference evidence="2 3" key="1">
    <citation type="submission" date="2018-11" db="EMBL/GenBank/DDBJ databases">
        <authorList>
            <consortium name="Pathogen Informatics"/>
        </authorList>
    </citation>
    <scope>NUCLEOTIDE SEQUENCE [LARGE SCALE GENOMIC DNA]</scope>
</reference>
<accession>A0A3P7JBP0</accession>
<dbReference type="EMBL" id="UYYB01099185">
    <property type="protein sequence ID" value="VDM77419.1"/>
    <property type="molecule type" value="Genomic_DNA"/>
</dbReference>
<feature type="transmembrane region" description="Helical" evidence="1">
    <location>
        <begin position="86"/>
        <end position="107"/>
    </location>
</feature>
<protein>
    <submittedName>
        <fullName evidence="2">Uncharacterized protein</fullName>
    </submittedName>
</protein>
<evidence type="ECO:0000313" key="3">
    <source>
        <dbReference type="Proteomes" id="UP000270094"/>
    </source>
</evidence>
<feature type="transmembrane region" description="Helical" evidence="1">
    <location>
        <begin position="53"/>
        <end position="80"/>
    </location>
</feature>
<keyword evidence="3" id="KW-1185">Reference proteome</keyword>
<dbReference type="InterPro" id="IPR036259">
    <property type="entry name" value="MFS_trans_sf"/>
</dbReference>
<evidence type="ECO:0000313" key="2">
    <source>
        <dbReference type="EMBL" id="VDM77419.1"/>
    </source>
</evidence>
<keyword evidence="1" id="KW-0472">Membrane</keyword>
<keyword evidence="1" id="KW-1133">Transmembrane helix</keyword>
<dbReference type="OrthoDB" id="8120565at2759"/>
<sequence>MSRGKTEEARKSIVYYHGITESAAQPLLAAMENTGGKGEKPVGFFQIFTDKKWLCGFLVGVGIMSGTILCGVAAVNAFAFEILMNVGLNALEASLGNMVICVMAVAVNRNWIGHSYSFLLSFHKDFGVAKENS</sequence>
<dbReference type="Gene3D" id="1.20.1250.20">
    <property type="entry name" value="MFS general substrate transporter like domains"/>
    <property type="match status" value="1"/>
</dbReference>
<keyword evidence="1" id="KW-0812">Transmembrane</keyword>
<name>A0A3P7JBP0_STRVU</name>
<gene>
    <name evidence="2" type="ORF">SVUK_LOCUS12417</name>
</gene>
<evidence type="ECO:0000256" key="1">
    <source>
        <dbReference type="SAM" id="Phobius"/>
    </source>
</evidence>
<organism evidence="2 3">
    <name type="scientific">Strongylus vulgaris</name>
    <name type="common">Blood worm</name>
    <dbReference type="NCBI Taxonomy" id="40348"/>
    <lineage>
        <taxon>Eukaryota</taxon>
        <taxon>Metazoa</taxon>
        <taxon>Ecdysozoa</taxon>
        <taxon>Nematoda</taxon>
        <taxon>Chromadorea</taxon>
        <taxon>Rhabditida</taxon>
        <taxon>Rhabditina</taxon>
        <taxon>Rhabditomorpha</taxon>
        <taxon>Strongyloidea</taxon>
        <taxon>Strongylidae</taxon>
        <taxon>Strongylus</taxon>
    </lineage>
</organism>
<dbReference type="AlphaFoldDB" id="A0A3P7JBP0"/>